<feature type="compositionally biased region" description="Polar residues" evidence="1">
    <location>
        <begin position="13"/>
        <end position="38"/>
    </location>
</feature>
<feature type="compositionally biased region" description="Basic and acidic residues" evidence="1">
    <location>
        <begin position="851"/>
        <end position="862"/>
    </location>
</feature>
<proteinExistence type="predicted"/>
<evidence type="ECO:0000313" key="3">
    <source>
        <dbReference type="Proteomes" id="UP001201980"/>
    </source>
</evidence>
<feature type="compositionally biased region" description="Polar residues" evidence="1">
    <location>
        <begin position="735"/>
        <end position="765"/>
    </location>
</feature>
<feature type="compositionally biased region" description="Polar residues" evidence="1">
    <location>
        <begin position="976"/>
        <end position="989"/>
    </location>
</feature>
<feature type="region of interest" description="Disordered" evidence="1">
    <location>
        <begin position="1144"/>
        <end position="1415"/>
    </location>
</feature>
<feature type="region of interest" description="Disordered" evidence="1">
    <location>
        <begin position="1"/>
        <end position="38"/>
    </location>
</feature>
<feature type="compositionally biased region" description="Low complexity" evidence="1">
    <location>
        <begin position="1075"/>
        <end position="1085"/>
    </location>
</feature>
<feature type="compositionally biased region" description="Low complexity" evidence="1">
    <location>
        <begin position="311"/>
        <end position="327"/>
    </location>
</feature>
<feature type="compositionally biased region" description="Polar residues" evidence="1">
    <location>
        <begin position="332"/>
        <end position="346"/>
    </location>
</feature>
<protein>
    <recommendedName>
        <fullName evidence="4">Flo11</fullName>
    </recommendedName>
</protein>
<feature type="compositionally biased region" description="Basic and acidic residues" evidence="1">
    <location>
        <begin position="892"/>
        <end position="913"/>
    </location>
</feature>
<evidence type="ECO:0008006" key="4">
    <source>
        <dbReference type="Google" id="ProtNLM"/>
    </source>
</evidence>
<dbReference type="EMBL" id="JAKWBI020000087">
    <property type="protein sequence ID" value="KAJ2903235.1"/>
    <property type="molecule type" value="Genomic_DNA"/>
</dbReference>
<accession>A0AAD5WT32</accession>
<feature type="region of interest" description="Disordered" evidence="1">
    <location>
        <begin position="371"/>
        <end position="411"/>
    </location>
</feature>
<feature type="compositionally biased region" description="Low complexity" evidence="1">
    <location>
        <begin position="772"/>
        <end position="787"/>
    </location>
</feature>
<comment type="caution">
    <text evidence="2">The sequence shown here is derived from an EMBL/GenBank/DDBJ whole genome shotgun (WGS) entry which is preliminary data.</text>
</comment>
<dbReference type="Proteomes" id="UP001201980">
    <property type="component" value="Unassembled WGS sequence"/>
</dbReference>
<keyword evidence="3" id="KW-1185">Reference proteome</keyword>
<feature type="compositionally biased region" description="Low complexity" evidence="1">
    <location>
        <begin position="483"/>
        <end position="508"/>
    </location>
</feature>
<feature type="region of interest" description="Disordered" evidence="1">
    <location>
        <begin position="311"/>
        <end position="355"/>
    </location>
</feature>
<feature type="region of interest" description="Disordered" evidence="1">
    <location>
        <begin position="425"/>
        <end position="547"/>
    </location>
</feature>
<reference evidence="2" key="1">
    <citation type="submission" date="2022-07" db="EMBL/GenBank/DDBJ databases">
        <title>Draft genome sequence of Zalerion maritima ATCC 34329, a (micro)plastics degrading marine fungus.</title>
        <authorList>
            <person name="Paco A."/>
            <person name="Goncalves M.F.M."/>
            <person name="Rocha-Santos T.A.P."/>
            <person name="Alves A."/>
        </authorList>
    </citation>
    <scope>NUCLEOTIDE SEQUENCE</scope>
    <source>
        <strain evidence="2">ATCC 34329</strain>
    </source>
</reference>
<evidence type="ECO:0000313" key="2">
    <source>
        <dbReference type="EMBL" id="KAJ2903235.1"/>
    </source>
</evidence>
<feature type="compositionally biased region" description="Polar residues" evidence="1">
    <location>
        <begin position="1299"/>
        <end position="1318"/>
    </location>
</feature>
<feature type="compositionally biased region" description="Basic and acidic residues" evidence="1">
    <location>
        <begin position="1226"/>
        <end position="1241"/>
    </location>
</feature>
<feature type="compositionally biased region" description="Polar residues" evidence="1">
    <location>
        <begin position="932"/>
        <end position="943"/>
    </location>
</feature>
<feature type="compositionally biased region" description="Polar residues" evidence="1">
    <location>
        <begin position="914"/>
        <end position="924"/>
    </location>
</feature>
<feature type="compositionally biased region" description="Polar residues" evidence="1">
    <location>
        <begin position="1157"/>
        <end position="1166"/>
    </location>
</feature>
<evidence type="ECO:0000256" key="1">
    <source>
        <dbReference type="SAM" id="MobiDB-lite"/>
    </source>
</evidence>
<name>A0AAD5WT32_9PEZI</name>
<gene>
    <name evidence="2" type="ORF">MKZ38_010187</name>
</gene>
<feature type="compositionally biased region" description="Polar residues" evidence="1">
    <location>
        <begin position="644"/>
        <end position="665"/>
    </location>
</feature>
<feature type="compositionally biased region" description="Low complexity" evidence="1">
    <location>
        <begin position="1167"/>
        <end position="1182"/>
    </location>
</feature>
<feature type="compositionally biased region" description="Basic and acidic residues" evidence="1">
    <location>
        <begin position="1016"/>
        <end position="1025"/>
    </location>
</feature>
<feature type="compositionally biased region" description="Polar residues" evidence="1">
    <location>
        <begin position="428"/>
        <end position="439"/>
    </location>
</feature>
<feature type="compositionally biased region" description="Low complexity" evidence="1">
    <location>
        <begin position="570"/>
        <end position="582"/>
    </location>
</feature>
<feature type="compositionally biased region" description="Basic and acidic residues" evidence="1">
    <location>
        <begin position="625"/>
        <end position="635"/>
    </location>
</feature>
<sequence>MDTFIAPPALGTSRPSSGITSPITKHSRSRTQSISSDRPSTIAYSLMSPPLTVSPEAAFIAASAASQIVTNDHDSHADRWYDQYGIEPSGETALVSAAALSLVNNFLDQLLFNFLCASKSTSLTSLRPAVSEVLKPKLAKDAINLADEELREYLGSGEDDDILRTPSDPGNDWDIELVWKRTRLRCMVYSSLGDMEEEDEDYYLEQDQLSEDPERLSDVVSPAVAIFLTSILEFMGEQALIVAGQAAYNRMRLKHERELNDGIRSPSDASNRIVVEELDMERVALDRTLGRLWRAWKKRIRSPVMEHPGLQRSFSRSSMRSGSFQASHFRQESTLVGQEPPSATKSPTDDAEPTEQIKSMKETVEEWVHASQIPLPMRDGDVNEIEVPGLTSYSDDEDAEEGDKLDMKPRPKSLTILPIAIKDLPTPKLSQPVTPVVQSNRKRSNSLPTPTTSPPQNSLPKRPEVEQQIPTQLESDATDGTVPISTEEISSEASAAPASAATAVASPVDNEEANPDATPKPRKIARRPVPVTTQPSVIKEKDEPAEAVEGDIEEFTEEAQVLNFSRVSVAGGISPTSSSSESGSGGKPQPINTALPVRTPSIHSARLVDVATPRSPRSRQGSLSAERRHSQDHHAVVVLPPASIANSCRVTPNVSRTNSYSSQPSIVEEPGYQSRPEQRTVSPVGRAAAPSPLSREVATFTAALERSSSKQPRQAELSTREESLSPPQRSLPGQAITTPANTAQQSIFGSVSRQSPQTSPSLNKQPSPPPASSTATTTTKVTVISSSHGNSFFDLEERPEVPTKPMGGSAQHSRREVRGDVLPPVPERSSNRHTNESSGSQHAIGMPSVEPHGRESPERSSGDTKSGSRSRHHASENSASSTVSGGKYKPMRTSDESTRAKPTVVRDFEELIKSDTTIQYTLTPENMRDIDSQSTRSFSNSSPAIPVKVRKSEDRPTATRSRSSSDNKSMDLRRTASVNKPSSLSSQPISELKGPVPRAPAMGVSGNGRGAAAQARDARVTRDSMADFAKWIRSTGPDAVPGPAPMSGAMSARNASGPPSILNKSSMETSRRVDTASSAGSSSTTRPKLLAREATVSSQDETSDLIDFIRRGPPSSNPRIPRAVAPFRTTMDSDQLNAAIGGKAVDASLPDIRYSGGTAQTEPSIHSSVDSRSALLSSSSKPSRAHGGYGGASAGVDEDDGMPKRTRRGPRDPYAIDFSDDSDADLFDRPPPKPATKKEESLAEFLMNCEPPKSRAMSPPPPPPVKKPKKKASAPSLMARFTRSHYHHPPVSHSVPHSTTGSANGLDASSISSKATNGTGRGYIPIQVSMPHGSEAYGGGSSKSNLSVQSGPAVPGGTGRRVPMKRVEPREAVSAASRTNDLADFLMNSEPPNGAVASAPNLDQDGRPQRRRMKF</sequence>
<organism evidence="2 3">
    <name type="scientific">Zalerion maritima</name>
    <dbReference type="NCBI Taxonomy" id="339359"/>
    <lineage>
        <taxon>Eukaryota</taxon>
        <taxon>Fungi</taxon>
        <taxon>Dikarya</taxon>
        <taxon>Ascomycota</taxon>
        <taxon>Pezizomycotina</taxon>
        <taxon>Sordariomycetes</taxon>
        <taxon>Lulworthiomycetidae</taxon>
        <taxon>Lulworthiales</taxon>
        <taxon>Lulworthiaceae</taxon>
        <taxon>Zalerion</taxon>
    </lineage>
</organism>
<feature type="compositionally biased region" description="Basic and acidic residues" evidence="1">
    <location>
        <begin position="950"/>
        <end position="974"/>
    </location>
</feature>
<feature type="compositionally biased region" description="Low complexity" evidence="1">
    <location>
        <begin position="445"/>
        <end position="460"/>
    </location>
</feature>
<feature type="region of interest" description="Disordered" evidence="1">
    <location>
        <begin position="570"/>
        <end position="1122"/>
    </location>
</feature>